<accession>A0ABP7LTH1</accession>
<comment type="caution">
    <text evidence="1">The sequence shown here is derived from an EMBL/GenBank/DDBJ whole genome shotgun (WGS) entry which is preliminary data.</text>
</comment>
<evidence type="ECO:0000313" key="1">
    <source>
        <dbReference type="EMBL" id="GAA3905755.1"/>
    </source>
</evidence>
<organism evidence="1 2">
    <name type="scientific">Gibbsiella dentisursi</name>
    <dbReference type="NCBI Taxonomy" id="796890"/>
    <lineage>
        <taxon>Bacteria</taxon>
        <taxon>Pseudomonadati</taxon>
        <taxon>Pseudomonadota</taxon>
        <taxon>Gammaproteobacteria</taxon>
        <taxon>Enterobacterales</taxon>
        <taxon>Yersiniaceae</taxon>
        <taxon>Gibbsiella</taxon>
    </lineage>
</organism>
<dbReference type="Proteomes" id="UP001499994">
    <property type="component" value="Unassembled WGS sequence"/>
</dbReference>
<proteinExistence type="predicted"/>
<dbReference type="EMBL" id="BAABDG010000007">
    <property type="protein sequence ID" value="GAA3905755.1"/>
    <property type="molecule type" value="Genomic_DNA"/>
</dbReference>
<evidence type="ECO:0008006" key="3">
    <source>
        <dbReference type="Google" id="ProtNLM"/>
    </source>
</evidence>
<keyword evidence="2" id="KW-1185">Reference proteome</keyword>
<gene>
    <name evidence="1" type="ORF">GCM10022405_33650</name>
</gene>
<reference evidence="2" key="1">
    <citation type="journal article" date="2019" name="Int. J. Syst. Evol. Microbiol.">
        <title>The Global Catalogue of Microorganisms (GCM) 10K type strain sequencing project: providing services to taxonomists for standard genome sequencing and annotation.</title>
        <authorList>
            <consortium name="The Broad Institute Genomics Platform"/>
            <consortium name="The Broad Institute Genome Sequencing Center for Infectious Disease"/>
            <person name="Wu L."/>
            <person name="Ma J."/>
        </authorList>
    </citation>
    <scope>NUCLEOTIDE SEQUENCE [LARGE SCALE GENOMIC DNA]</scope>
    <source>
        <strain evidence="2">JCM 17201</strain>
    </source>
</reference>
<name>A0ABP7LTH1_9GAMM</name>
<sequence>MMATETLSVRAKNVAETVLCNPLCKWNCLNRIEFLCGNYARQLSGPKARPRHPGLRLTWPARCAGTLAASPSPDGSATTNIPVCLASIGLPWPIAPGNGALLGSPRCALNVNTPIYRHRAT</sequence>
<evidence type="ECO:0000313" key="2">
    <source>
        <dbReference type="Proteomes" id="UP001499994"/>
    </source>
</evidence>
<protein>
    <recommendedName>
        <fullName evidence="3">Transposase</fullName>
    </recommendedName>
</protein>